<sequence>MFGAAGANFSAKIPAIPDFSDPDFPMFFSEELNEVQSSPTENMQENRSITSDNYRKVGICRTYIEKYEVRDSVVLVTATPCQWNDRSTESLCQSAGSKVQILFMIANLRRKIA</sequence>
<dbReference type="EMBL" id="JARQZJ010000093">
    <property type="protein sequence ID" value="KAK9884561.1"/>
    <property type="molecule type" value="Genomic_DNA"/>
</dbReference>
<dbReference type="AlphaFoldDB" id="A0AAW1ULS4"/>
<evidence type="ECO:0000313" key="1">
    <source>
        <dbReference type="EMBL" id="KAK9884561.1"/>
    </source>
</evidence>
<reference evidence="1 2" key="1">
    <citation type="submission" date="2023-03" db="EMBL/GenBank/DDBJ databases">
        <title>Genome insight into feeding habits of ladybird beetles.</title>
        <authorList>
            <person name="Li H.-S."/>
            <person name="Huang Y.-H."/>
            <person name="Pang H."/>
        </authorList>
    </citation>
    <scope>NUCLEOTIDE SEQUENCE [LARGE SCALE GENOMIC DNA]</scope>
    <source>
        <strain evidence="1">SYSU_2023b</strain>
        <tissue evidence="1">Whole body</tissue>
    </source>
</reference>
<accession>A0AAW1ULS4</accession>
<proteinExistence type="predicted"/>
<name>A0AAW1ULS4_9CUCU</name>
<evidence type="ECO:0000313" key="2">
    <source>
        <dbReference type="Proteomes" id="UP001431783"/>
    </source>
</evidence>
<protein>
    <submittedName>
        <fullName evidence="1">Uncharacterized protein</fullName>
    </submittedName>
</protein>
<dbReference type="Proteomes" id="UP001431783">
    <property type="component" value="Unassembled WGS sequence"/>
</dbReference>
<comment type="caution">
    <text evidence="1">The sequence shown here is derived from an EMBL/GenBank/DDBJ whole genome shotgun (WGS) entry which is preliminary data.</text>
</comment>
<gene>
    <name evidence="1" type="ORF">WA026_007402</name>
</gene>
<organism evidence="1 2">
    <name type="scientific">Henosepilachna vigintioctopunctata</name>
    <dbReference type="NCBI Taxonomy" id="420089"/>
    <lineage>
        <taxon>Eukaryota</taxon>
        <taxon>Metazoa</taxon>
        <taxon>Ecdysozoa</taxon>
        <taxon>Arthropoda</taxon>
        <taxon>Hexapoda</taxon>
        <taxon>Insecta</taxon>
        <taxon>Pterygota</taxon>
        <taxon>Neoptera</taxon>
        <taxon>Endopterygota</taxon>
        <taxon>Coleoptera</taxon>
        <taxon>Polyphaga</taxon>
        <taxon>Cucujiformia</taxon>
        <taxon>Coccinelloidea</taxon>
        <taxon>Coccinellidae</taxon>
        <taxon>Epilachninae</taxon>
        <taxon>Epilachnini</taxon>
        <taxon>Henosepilachna</taxon>
    </lineage>
</organism>
<keyword evidence="2" id="KW-1185">Reference proteome</keyword>